<keyword evidence="4" id="KW-1185">Reference proteome</keyword>
<proteinExistence type="predicted"/>
<dbReference type="AlphaFoldDB" id="A0A1H6LM14"/>
<accession>A0A1H6LM14</accession>
<reference evidence="4" key="2">
    <citation type="submission" date="2016-10" db="EMBL/GenBank/DDBJ databases">
        <authorList>
            <person name="Varghese N."/>
            <person name="Submissions S."/>
        </authorList>
    </citation>
    <scope>NUCLEOTIDE SEQUENCE [LARGE SCALE GENOMIC DNA]</scope>
    <source>
        <strain evidence="4">DSM 19326</strain>
    </source>
</reference>
<evidence type="ECO:0000313" key="5">
    <source>
        <dbReference type="Proteomes" id="UP000267623"/>
    </source>
</evidence>
<dbReference type="GO" id="GO:0070063">
    <property type="term" value="F:RNA polymerase binding"/>
    <property type="evidence" value="ECO:0007669"/>
    <property type="project" value="InterPro"/>
</dbReference>
<gene>
    <name evidence="2" type="ORF">EGH73_11185</name>
    <name evidence="3" type="ORF">SAMN05421793_1411</name>
</gene>
<dbReference type="GO" id="GO:0032784">
    <property type="term" value="P:regulation of DNA-templated transcription elongation"/>
    <property type="evidence" value="ECO:0007669"/>
    <property type="project" value="InterPro"/>
</dbReference>
<reference evidence="5" key="3">
    <citation type="submission" date="2018-11" db="EMBL/GenBank/DDBJ databases">
        <title>Proposal to divide the Flavobacteriaceae and reorganize its genera based on Amino Acid Identity values calculated from whole genome sequences.</title>
        <authorList>
            <person name="Nicholson A.C."/>
            <person name="Gulvik C.A."/>
            <person name="Whitney A.M."/>
            <person name="Humrighouse B.W."/>
            <person name="Bell M."/>
            <person name="Holmes B."/>
            <person name="Steigerwalt A."/>
            <person name="Villarma A."/>
            <person name="Sheth M."/>
            <person name="Batra D."/>
            <person name="Pryor J."/>
            <person name="Bernardet J.-F."/>
            <person name="Hugo C."/>
            <person name="Kampfer P."/>
            <person name="Newman J."/>
            <person name="Mcquiston J."/>
        </authorList>
    </citation>
    <scope>NUCLEOTIDE SEQUENCE [LARGE SCALE GENOMIC DNA]</scope>
    <source>
        <strain evidence="5">DSM 22165</strain>
    </source>
</reference>
<keyword evidence="3" id="KW-0648">Protein biosynthesis</keyword>
<organism evidence="3 4">
    <name type="scientific">Epilithonimonas hominis</name>
    <dbReference type="NCBI Taxonomy" id="420404"/>
    <lineage>
        <taxon>Bacteria</taxon>
        <taxon>Pseudomonadati</taxon>
        <taxon>Bacteroidota</taxon>
        <taxon>Flavobacteriia</taxon>
        <taxon>Flavobacteriales</taxon>
        <taxon>Weeksellaceae</taxon>
        <taxon>Chryseobacterium group</taxon>
        <taxon>Epilithonimonas</taxon>
    </lineage>
</organism>
<evidence type="ECO:0000313" key="3">
    <source>
        <dbReference type="EMBL" id="SEH85911.1"/>
    </source>
</evidence>
<dbReference type="Proteomes" id="UP000198555">
    <property type="component" value="Unassembled WGS sequence"/>
</dbReference>
<reference evidence="3" key="1">
    <citation type="submission" date="2016-10" db="EMBL/GenBank/DDBJ databases">
        <authorList>
            <person name="de Groot N.N."/>
        </authorList>
    </citation>
    <scope>NUCLEOTIDE SEQUENCE [LARGE SCALE GENOMIC DNA]</scope>
    <source>
        <strain evidence="3">DSM 19326</strain>
    </source>
</reference>
<dbReference type="InterPro" id="IPR036953">
    <property type="entry name" value="GreA/GreB_C_sf"/>
</dbReference>
<name>A0A1H6LM14_9FLAO</name>
<evidence type="ECO:0000313" key="2">
    <source>
        <dbReference type="EMBL" id="ROI12586.1"/>
    </source>
</evidence>
<dbReference type="Proteomes" id="UP000267623">
    <property type="component" value="Unassembled WGS sequence"/>
</dbReference>
<dbReference type="Pfam" id="PF01272">
    <property type="entry name" value="GreA_GreB"/>
    <property type="match status" value="1"/>
</dbReference>
<dbReference type="SUPFAM" id="SSF54534">
    <property type="entry name" value="FKBP-like"/>
    <property type="match status" value="1"/>
</dbReference>
<dbReference type="GO" id="GO:0003677">
    <property type="term" value="F:DNA binding"/>
    <property type="evidence" value="ECO:0007669"/>
    <property type="project" value="InterPro"/>
</dbReference>
<evidence type="ECO:0000313" key="4">
    <source>
        <dbReference type="Proteomes" id="UP000198555"/>
    </source>
</evidence>
<keyword evidence="3" id="KW-0251">Elongation factor</keyword>
<dbReference type="RefSeq" id="WP_089770722.1">
    <property type="nucleotide sequence ID" value="NZ_DAMBVG010000010.1"/>
</dbReference>
<dbReference type="STRING" id="420404.SAMN05421793_1411"/>
<dbReference type="PANTHER" id="PTHR30437">
    <property type="entry name" value="TRANSCRIPTION ELONGATION FACTOR GREA"/>
    <property type="match status" value="1"/>
</dbReference>
<dbReference type="GO" id="GO:0006354">
    <property type="term" value="P:DNA-templated transcription elongation"/>
    <property type="evidence" value="ECO:0007669"/>
    <property type="project" value="TreeGrafter"/>
</dbReference>
<protein>
    <submittedName>
        <fullName evidence="2">Transcription elongation factor GreA</fullName>
    </submittedName>
    <submittedName>
        <fullName evidence="3">Transcription elongation factor GreB</fullName>
    </submittedName>
</protein>
<evidence type="ECO:0000259" key="1">
    <source>
        <dbReference type="Pfam" id="PF01272"/>
    </source>
</evidence>
<dbReference type="InterPro" id="IPR001437">
    <property type="entry name" value="Tscrpt_elong_fac_GreA/B_C"/>
</dbReference>
<dbReference type="EMBL" id="RJTU01000071">
    <property type="protein sequence ID" value="ROI12586.1"/>
    <property type="molecule type" value="Genomic_DNA"/>
</dbReference>
<dbReference type="PANTHER" id="PTHR30437:SF4">
    <property type="entry name" value="TRANSCRIPTION ELONGATION FACTOR GREA"/>
    <property type="match status" value="1"/>
</dbReference>
<sequence length="166" mass="18686">MSRGFVKEGDQEELPMIPPRADLPPGTVNFVTEFGYAQLLAERDEMIHERENTLISDENENRIAVNLINAKLQLLLDRIASAKIVNLAKQPKNIVRFGAEVFFKVDSDPTIQHYQIVGVDEANVAEGKIAFTSPIAKIFMDRKVGDRVTLKLGKAEKQFEIVSIKY</sequence>
<dbReference type="GO" id="GO:0003746">
    <property type="term" value="F:translation elongation factor activity"/>
    <property type="evidence" value="ECO:0007669"/>
    <property type="project" value="UniProtKB-KW"/>
</dbReference>
<dbReference type="Gene3D" id="3.10.50.30">
    <property type="entry name" value="Transcription elongation factor, GreA/GreB, C-terminal domain"/>
    <property type="match status" value="1"/>
</dbReference>
<dbReference type="EMBL" id="FNWX01000041">
    <property type="protein sequence ID" value="SEH85911.1"/>
    <property type="molecule type" value="Genomic_DNA"/>
</dbReference>
<reference evidence="2" key="4">
    <citation type="submission" date="2018-11" db="EMBL/GenBank/DDBJ databases">
        <title>Proposal to divide the Flavobacteriaceae and reorganize its genera based on Amino Acid Identity values calculated from whole genome sequences.</title>
        <authorList>
            <person name="Nicholson A.C."/>
            <person name="Gulvik C.A."/>
            <person name="Whitney A.M."/>
            <person name="Humrighouse B.W."/>
            <person name="Bell M."/>
            <person name="Holmes B."/>
            <person name="Steigerwalt A."/>
            <person name="Villarma A."/>
            <person name="Sheth M."/>
            <person name="Batra D."/>
            <person name="Pryor J."/>
            <person name="Bernardet J.-F."/>
            <person name="Hugo C."/>
            <person name="Kampfer P."/>
            <person name="Newman J."/>
            <person name="Mcquiston J.R."/>
        </authorList>
    </citation>
    <scope>NUCLEOTIDE SEQUENCE [LARGE SCALE GENOMIC DNA]</scope>
    <source>
        <strain evidence="2">DSM 22165</strain>
    </source>
</reference>
<feature type="domain" description="Transcription elongation factor GreA/GreB C-terminal" evidence="1">
    <location>
        <begin position="90"/>
        <end position="166"/>
    </location>
</feature>
<dbReference type="InterPro" id="IPR023459">
    <property type="entry name" value="Tscrpt_elong_fac_GreA/B_fam"/>
</dbReference>